<evidence type="ECO:0000256" key="3">
    <source>
        <dbReference type="ARBA" id="ARBA00022729"/>
    </source>
</evidence>
<dbReference type="CDD" id="cd13401">
    <property type="entry name" value="Slt70-like"/>
    <property type="match status" value="1"/>
</dbReference>
<keyword evidence="7" id="KW-1185">Reference proteome</keyword>
<dbReference type="SUPFAM" id="SSF53955">
    <property type="entry name" value="Lysozyme-like"/>
    <property type="match status" value="1"/>
</dbReference>
<keyword evidence="3 4" id="KW-0732">Signal</keyword>
<comment type="caution">
    <text evidence="6">The sequence shown here is derived from an EMBL/GenBank/DDBJ whole genome shotgun (WGS) entry which is preliminary data.</text>
</comment>
<feature type="signal peptide" evidence="4">
    <location>
        <begin position="1"/>
        <end position="23"/>
    </location>
</feature>
<evidence type="ECO:0000313" key="7">
    <source>
        <dbReference type="Proteomes" id="UP001265259"/>
    </source>
</evidence>
<dbReference type="EMBL" id="JAVRHL010000001">
    <property type="protein sequence ID" value="MDT0681860.1"/>
    <property type="molecule type" value="Genomic_DNA"/>
</dbReference>
<accession>A0ABU3DDQ7</accession>
<reference evidence="6 7" key="1">
    <citation type="submission" date="2023-09" db="EMBL/GenBank/DDBJ databases">
        <authorList>
            <person name="Rey-Velasco X."/>
        </authorList>
    </citation>
    <scope>NUCLEOTIDE SEQUENCE [LARGE SCALE GENOMIC DNA]</scope>
    <source>
        <strain evidence="6 7">F158</strain>
    </source>
</reference>
<dbReference type="Proteomes" id="UP001265259">
    <property type="component" value="Unassembled WGS sequence"/>
</dbReference>
<dbReference type="InterPro" id="IPR000189">
    <property type="entry name" value="Transglyc_AS"/>
</dbReference>
<protein>
    <submittedName>
        <fullName evidence="6">Lytic transglycosylase domain-containing protein</fullName>
    </submittedName>
</protein>
<dbReference type="PANTHER" id="PTHR37423:SF2">
    <property type="entry name" value="MEMBRANE-BOUND LYTIC MUREIN TRANSGLYCOSYLASE C"/>
    <property type="match status" value="1"/>
</dbReference>
<dbReference type="RefSeq" id="WP_311689861.1">
    <property type="nucleotide sequence ID" value="NZ_JAVRHL010000001.1"/>
</dbReference>
<dbReference type="PANTHER" id="PTHR37423">
    <property type="entry name" value="SOLUBLE LYTIC MUREIN TRANSGLYCOSYLASE-RELATED"/>
    <property type="match status" value="1"/>
</dbReference>
<evidence type="ECO:0000256" key="4">
    <source>
        <dbReference type="SAM" id="SignalP"/>
    </source>
</evidence>
<feature type="domain" description="Transglycosylase SLT" evidence="5">
    <location>
        <begin position="496"/>
        <end position="597"/>
    </location>
</feature>
<dbReference type="PROSITE" id="PS00922">
    <property type="entry name" value="TRANSGLYCOSYLASE"/>
    <property type="match status" value="1"/>
</dbReference>
<comment type="similarity">
    <text evidence="2">Belongs to the virb1 family.</text>
</comment>
<dbReference type="Gene3D" id="1.25.20.10">
    <property type="entry name" value="Bacterial muramidases"/>
    <property type="match status" value="1"/>
</dbReference>
<dbReference type="InterPro" id="IPR008258">
    <property type="entry name" value="Transglycosylase_SLT_dom_1"/>
</dbReference>
<proteinExistence type="inferred from homology"/>
<dbReference type="InterPro" id="IPR008939">
    <property type="entry name" value="Lytic_TGlycosylase_superhlx_U"/>
</dbReference>
<dbReference type="InterPro" id="IPR023346">
    <property type="entry name" value="Lysozyme-like_dom_sf"/>
</dbReference>
<name>A0ABU3DDQ7_9RHOB</name>
<sequence length="651" mass="70568">MLKCTVRAAAVACVLSPVLATGAAATPGGDALAQAMDQIRAGDWRRATIAAEPGGQVALDFVTWHRLRRGGEATFAEYLDFLGRNPDWPGLDLLRVRAETAIPTTAAPETVLEFFESRIPETSTGLLRLIDAHRTLGHTGDAQALAVLAWRTMTLTTEAESQLLENYGEILGSHHVSRLDDLLWRGELSAARRMYARVPDGWEALAEARIALSQQAPGVDTLIEKVPDGLADDAGLAYERFNWRAAKGRNEDAVVLMDERSSSLEGLGRPQYWASWRRIFARQTMRAGNYADAYALASQNFLVDGSDYADLEWLSGFIALRFLNDPELAVYHFTRFDAAVQTPISKGRGHYWLGRAYSAAGNAEAAQAAYEAGAEHQTSFYGLLSAEAAGLSLDPTLTGAETFPALEASPLRDSSVLAAGLMLLDAGIDYEAERFLTHLVEELDRDAAGTLGTLLLERGEEHVALMVAKRAASVGTVIPAAYFPMSDMLDRDDLPVERALALSIARRESEFDPVVVSPAGARGLMQLMPGTAQDVASELGLPYDRDGLTDRPDYNATLGSAYLAGLIEVFGPAPVLVSVGYNAGPGRAVDWVGDRGDPRSAGVDMIDWIEMIPFRETQNYVMRVTESLRIYRARLTGTAGPVAFTDLLREG</sequence>
<organism evidence="6 7">
    <name type="scientific">Tropicimonas omnivorans</name>
    <dbReference type="NCBI Taxonomy" id="3075590"/>
    <lineage>
        <taxon>Bacteria</taxon>
        <taxon>Pseudomonadati</taxon>
        <taxon>Pseudomonadota</taxon>
        <taxon>Alphaproteobacteria</taxon>
        <taxon>Rhodobacterales</taxon>
        <taxon>Roseobacteraceae</taxon>
        <taxon>Tropicimonas</taxon>
    </lineage>
</organism>
<dbReference type="Pfam" id="PF01464">
    <property type="entry name" value="SLT"/>
    <property type="match status" value="1"/>
</dbReference>
<dbReference type="SUPFAM" id="SSF48435">
    <property type="entry name" value="Bacterial muramidases"/>
    <property type="match status" value="1"/>
</dbReference>
<evidence type="ECO:0000256" key="2">
    <source>
        <dbReference type="ARBA" id="ARBA00009387"/>
    </source>
</evidence>
<comment type="similarity">
    <text evidence="1">Belongs to the transglycosylase Slt family.</text>
</comment>
<evidence type="ECO:0000259" key="5">
    <source>
        <dbReference type="Pfam" id="PF01464"/>
    </source>
</evidence>
<evidence type="ECO:0000256" key="1">
    <source>
        <dbReference type="ARBA" id="ARBA00007734"/>
    </source>
</evidence>
<evidence type="ECO:0000313" key="6">
    <source>
        <dbReference type="EMBL" id="MDT0681860.1"/>
    </source>
</evidence>
<gene>
    <name evidence="6" type="ORF">RM543_04115</name>
</gene>
<feature type="chain" id="PRO_5047179663" evidence="4">
    <location>
        <begin position="24"/>
        <end position="651"/>
    </location>
</feature>
<dbReference type="Gene3D" id="1.10.530.10">
    <property type="match status" value="1"/>
</dbReference>